<proteinExistence type="predicted"/>
<evidence type="ECO:0000313" key="4">
    <source>
        <dbReference type="EMBL" id="AKQ67601.1"/>
    </source>
</evidence>
<dbReference type="KEGG" id="mym:A176_004513"/>
<dbReference type="InterPro" id="IPR058923">
    <property type="entry name" value="RCC1-like_dom"/>
</dbReference>
<feature type="domain" description="RCC1-like" evidence="3">
    <location>
        <begin position="24"/>
        <end position="380"/>
    </location>
</feature>
<dbReference type="InterPro" id="IPR051553">
    <property type="entry name" value="Ran_GTPase-activating"/>
</dbReference>
<keyword evidence="5" id="KW-1185">Reference proteome</keyword>
<dbReference type="InterPro" id="IPR009091">
    <property type="entry name" value="RCC1/BLIP-II"/>
</dbReference>
<dbReference type="PATRIC" id="fig|1297742.4.peg.4555"/>
<evidence type="ECO:0000256" key="1">
    <source>
        <dbReference type="ARBA" id="ARBA00022658"/>
    </source>
</evidence>
<dbReference type="PROSITE" id="PS00626">
    <property type="entry name" value="RCC1_2"/>
    <property type="match status" value="2"/>
</dbReference>
<sequence length="966" mass="101952">MNRQTAPLRAAALRRSWWMLACLAVGCGEVQPDGDTPPNTQVRQSRLAGPLEVTRVAAGAYHSVALRSDGEVWAWGRNSDGQLGRGAVSATPEASPHPVALPGPMTAVAAGAGHSLAIDALGHVWAWGRNNRGQAGSALTGGPVLTPVQVTLPAPAVSIAARADYSLAVDANGDVWAWGQNIDGELGQHAADTLAHHTPVKVQLPQATAQGNCTPVDPLDLYRIADIAAGGHHVLALTRTGCVWAWGRNDAAQIGTGTESSTPVLVPTLVRNIPRAKAVAAGESHSLLYDDEMNRIVWTWGLNTSGQVGRDYIATTPPLPRQVVRTPFLVNGSEAAGGGLAAGDDFSLFIMGYPTGNVRSWGANAFGQLGNGTQALRQTPEYALRTLTGPPYTMAVDATRQVAGGARHGLAVRHEQYEYANCPVVWSWGDNSQGQLGTGSLTPASSVHAQPGLPLRRYFPDADDDGFGDSSQPMYSCLTEVPAGYSEIEGDCDDTQGDVHPDAEEVCDGIDNNCNGDVDENGCGSFWYRDADGDGYGDPSNAIRSPTQPTGYVADATDCNDQSPNVHPGHAELCDNVDNNCDGQIDEGAGTRWYRDADGDGFGNPGVSVIACARPTGYVSNANDCNDSNAQIHPNRAEVCDNIDNNCNGQVDEGVGSRWYRDADGDGYGNASVSVIACARPTGYVSNANDCNDNNAQVYPGRAEVCDNIDNNCNGQVDEGVGTYWYRDADSDGLGNGNVYVLACGQPAGYVANADDCNDNNAGVGGVQQYFRDADGDGFGNPSNSMWACSRPAGYVQDFGDCNDNNAQVHPYRTEVCDGLDNNCNGMVDEYIGSTFYRDADGDGWGNGQAPIQSCFQPAGYVTNASDCNDSNPSIGQPTVWYLDQDGDGYGHGGHWQYACNQPAGYVANGSDCHDSNASINPGMPESCLDHIDNNCDGYIAPYCGWTPDPNPNPWPCPPGQSCQEP</sequence>
<dbReference type="InterPro" id="IPR021655">
    <property type="entry name" value="Put_metal-bd"/>
</dbReference>
<dbReference type="OrthoDB" id="68195at2"/>
<dbReference type="RefSeq" id="WP_002639028.1">
    <property type="nucleotide sequence ID" value="NZ_CP012109.1"/>
</dbReference>
<evidence type="ECO:0000256" key="2">
    <source>
        <dbReference type="ARBA" id="ARBA00022737"/>
    </source>
</evidence>
<dbReference type="PROSITE" id="PS50012">
    <property type="entry name" value="RCC1_3"/>
    <property type="match status" value="5"/>
</dbReference>
<dbReference type="InterPro" id="IPR000408">
    <property type="entry name" value="Reg_chr_condens"/>
</dbReference>
<accession>A0A0H4WW27</accession>
<gene>
    <name evidence="4" type="ORF">A176_004513</name>
</gene>
<dbReference type="PRINTS" id="PR00633">
    <property type="entry name" value="RCCNDNSATION"/>
</dbReference>
<dbReference type="PANTHER" id="PTHR45982">
    <property type="entry name" value="REGULATOR OF CHROMOSOME CONDENSATION"/>
    <property type="match status" value="1"/>
</dbReference>
<dbReference type="AlphaFoldDB" id="A0A0H4WW27"/>
<organism evidence="4 5">
    <name type="scientific">Pseudomyxococcus hansupus</name>
    <dbReference type="NCBI Taxonomy" id="1297742"/>
    <lineage>
        <taxon>Bacteria</taxon>
        <taxon>Pseudomonadati</taxon>
        <taxon>Myxococcota</taxon>
        <taxon>Myxococcia</taxon>
        <taxon>Myxococcales</taxon>
        <taxon>Cystobacterineae</taxon>
        <taxon>Myxococcaceae</taxon>
        <taxon>Pseudomyxococcus</taxon>
    </lineage>
</organism>
<keyword evidence="1" id="KW-0344">Guanine-nucleotide releasing factor</keyword>
<dbReference type="STRING" id="1297742.A176_004513"/>
<reference evidence="4 5" key="1">
    <citation type="journal article" date="2016" name="PLoS ONE">
        <title>Complete Genome Sequence and Comparative Genomics of a Novel Myxobacterium Myxococcus hansupus.</title>
        <authorList>
            <person name="Sharma G."/>
            <person name="Narwani T."/>
            <person name="Subramanian S."/>
        </authorList>
    </citation>
    <scope>NUCLEOTIDE SEQUENCE [LARGE SCALE GENOMIC DNA]</scope>
    <source>
        <strain evidence="5">mixupus</strain>
    </source>
</reference>
<dbReference type="GO" id="GO:0005085">
    <property type="term" value="F:guanyl-nucleotide exchange factor activity"/>
    <property type="evidence" value="ECO:0007669"/>
    <property type="project" value="TreeGrafter"/>
</dbReference>
<protein>
    <submittedName>
        <fullName evidence="4">BNR repeat domain protein</fullName>
    </submittedName>
</protein>
<dbReference type="eggNOG" id="COG4935">
    <property type="taxonomic scope" value="Bacteria"/>
</dbReference>
<evidence type="ECO:0000259" key="3">
    <source>
        <dbReference type="Pfam" id="PF25390"/>
    </source>
</evidence>
<dbReference type="GO" id="GO:0005737">
    <property type="term" value="C:cytoplasm"/>
    <property type="evidence" value="ECO:0007669"/>
    <property type="project" value="TreeGrafter"/>
</dbReference>
<dbReference type="Pfam" id="PF25390">
    <property type="entry name" value="WD40_RLD"/>
    <property type="match status" value="1"/>
</dbReference>
<name>A0A0H4WW27_9BACT</name>
<dbReference type="eggNOG" id="COG5184">
    <property type="taxonomic scope" value="Bacteria"/>
</dbReference>
<dbReference type="EMBL" id="CP012109">
    <property type="protein sequence ID" value="AKQ67601.1"/>
    <property type="molecule type" value="Genomic_DNA"/>
</dbReference>
<dbReference type="PANTHER" id="PTHR45982:SF1">
    <property type="entry name" value="REGULATOR OF CHROMOSOME CONDENSATION"/>
    <property type="match status" value="1"/>
</dbReference>
<dbReference type="Proteomes" id="UP000009026">
    <property type="component" value="Chromosome"/>
</dbReference>
<dbReference type="Pfam" id="PF11617">
    <property type="entry name" value="Cu-binding_MopE"/>
    <property type="match status" value="7"/>
</dbReference>
<evidence type="ECO:0000313" key="5">
    <source>
        <dbReference type="Proteomes" id="UP000009026"/>
    </source>
</evidence>
<keyword evidence="2" id="KW-0677">Repeat</keyword>
<dbReference type="PROSITE" id="PS51257">
    <property type="entry name" value="PROKAR_LIPOPROTEIN"/>
    <property type="match status" value="1"/>
</dbReference>
<dbReference type="Gene3D" id="2.130.10.30">
    <property type="entry name" value="Regulator of chromosome condensation 1/beta-lactamase-inhibitor protein II"/>
    <property type="match status" value="2"/>
</dbReference>
<dbReference type="SUPFAM" id="SSF50985">
    <property type="entry name" value="RCC1/BLIP-II"/>
    <property type="match status" value="1"/>
</dbReference>